<dbReference type="GeneID" id="19342502"/>
<evidence type="ECO:0000256" key="2">
    <source>
        <dbReference type="ARBA" id="ARBA00007520"/>
    </source>
</evidence>
<evidence type="ECO:0000256" key="6">
    <source>
        <dbReference type="ARBA" id="ARBA00023136"/>
    </source>
</evidence>
<feature type="transmembrane region" description="Helical" evidence="7">
    <location>
        <begin position="356"/>
        <end position="374"/>
    </location>
</feature>
<feature type="transmembrane region" description="Helical" evidence="7">
    <location>
        <begin position="140"/>
        <end position="161"/>
    </location>
</feature>
<feature type="transmembrane region" description="Helical" evidence="7">
    <location>
        <begin position="204"/>
        <end position="227"/>
    </location>
</feature>
<organism evidence="9 10">
    <name type="scientific">Pseudocercospora fijiensis (strain CIRAD86)</name>
    <name type="common">Black leaf streak disease fungus</name>
    <name type="synonym">Mycosphaerella fijiensis</name>
    <dbReference type="NCBI Taxonomy" id="383855"/>
    <lineage>
        <taxon>Eukaryota</taxon>
        <taxon>Fungi</taxon>
        <taxon>Dikarya</taxon>
        <taxon>Ascomycota</taxon>
        <taxon>Pezizomycotina</taxon>
        <taxon>Dothideomycetes</taxon>
        <taxon>Dothideomycetidae</taxon>
        <taxon>Mycosphaerellales</taxon>
        <taxon>Mycosphaerellaceae</taxon>
        <taxon>Pseudocercospora</taxon>
    </lineage>
</organism>
<name>M3A6Z6_PSEFD</name>
<evidence type="ECO:0000259" key="8">
    <source>
        <dbReference type="PROSITE" id="PS50850"/>
    </source>
</evidence>
<evidence type="ECO:0000256" key="3">
    <source>
        <dbReference type="ARBA" id="ARBA00022448"/>
    </source>
</evidence>
<dbReference type="InterPro" id="IPR011701">
    <property type="entry name" value="MFS"/>
</dbReference>
<sequence>MGPAEKPSLSDAQPTHLIAHDVEFLASTASEPPSELPEIRTLRGLKWFLVVLSILSSVLLYALDNTITADVIPVIVRDMGGIDKLPWLSVSFMIGGVCSVLPFGSMYALFDAKKLYITCILLFLIGSAVCGAAPSIDAFIVGRVIAGIGGIGIYLGVMTLLSCNTTGKEKPMYLGLVGLIFGIGNVIGPLIGGAFADSSATWRWGFYINLCLIGLLSPVYLFLIPSYRPQPGRTILARFAQIDAPGTVLSIGCLVCLVMGVNFGGTLYAWKSAATIVPFVLAGVLLAAFVFQQRATFLTPKTTRLFPATLLRDREAILLFVLTATFNSAGFIPIYYIPTYFQFTRGDSPLQSGVRLLPLIITITFMIMVNGSYLSKGGYYMPWFLAGSLQVLVAGVLFSFIDVNTSMAHIYGYSVLLGIGSGCGMQSGFSVIQAITKPELMSSGIAFIMIAQLLSVSLALSICGTIFVNTALESLQSLLVDYSRTELQAALLGLSGEFLASLDSTQRAQTLSIIVESMAKVFIPVYVAAAVGIGASLGLRMVKMTPAVAM</sequence>
<feature type="transmembrane region" description="Helical" evidence="7">
    <location>
        <begin position="115"/>
        <end position="134"/>
    </location>
</feature>
<dbReference type="AlphaFoldDB" id="M3A6Z6"/>
<evidence type="ECO:0000256" key="5">
    <source>
        <dbReference type="ARBA" id="ARBA00022989"/>
    </source>
</evidence>
<dbReference type="Pfam" id="PF07690">
    <property type="entry name" value="MFS_1"/>
    <property type="match status" value="1"/>
</dbReference>
<keyword evidence="10" id="KW-1185">Reference proteome</keyword>
<evidence type="ECO:0000256" key="7">
    <source>
        <dbReference type="SAM" id="Phobius"/>
    </source>
</evidence>
<dbReference type="Gene3D" id="1.20.1250.20">
    <property type="entry name" value="MFS general substrate transporter like domains"/>
    <property type="match status" value="2"/>
</dbReference>
<gene>
    <name evidence="9" type="ORF">MYCFIDRAFT_86878</name>
</gene>
<protein>
    <recommendedName>
        <fullName evidence="8">Major facilitator superfamily (MFS) profile domain-containing protein</fullName>
    </recommendedName>
</protein>
<dbReference type="GO" id="GO:0022857">
    <property type="term" value="F:transmembrane transporter activity"/>
    <property type="evidence" value="ECO:0007669"/>
    <property type="project" value="InterPro"/>
</dbReference>
<keyword evidence="5 7" id="KW-1133">Transmembrane helix</keyword>
<dbReference type="Proteomes" id="UP000016932">
    <property type="component" value="Unassembled WGS sequence"/>
</dbReference>
<proteinExistence type="inferred from homology"/>
<dbReference type="PRINTS" id="PR01036">
    <property type="entry name" value="TCRTETB"/>
</dbReference>
<dbReference type="VEuPathDB" id="FungiDB:MYCFIDRAFT_86878"/>
<feature type="transmembrane region" description="Helical" evidence="7">
    <location>
        <begin position="276"/>
        <end position="295"/>
    </location>
</feature>
<dbReference type="eggNOG" id="KOG0254">
    <property type="taxonomic scope" value="Eukaryota"/>
</dbReference>
<feature type="transmembrane region" description="Helical" evidence="7">
    <location>
        <begin position="87"/>
        <end position="108"/>
    </location>
</feature>
<keyword evidence="6 7" id="KW-0472">Membrane</keyword>
<evidence type="ECO:0000256" key="1">
    <source>
        <dbReference type="ARBA" id="ARBA00004141"/>
    </source>
</evidence>
<dbReference type="PANTHER" id="PTHR23501:SF12">
    <property type="entry name" value="MAJOR FACILITATOR SUPERFAMILY (MFS) PROFILE DOMAIN-CONTAINING PROTEIN-RELATED"/>
    <property type="match status" value="1"/>
</dbReference>
<dbReference type="KEGG" id="pfj:MYCFIDRAFT_86878"/>
<evidence type="ECO:0000313" key="10">
    <source>
        <dbReference type="Proteomes" id="UP000016932"/>
    </source>
</evidence>
<keyword evidence="3" id="KW-0813">Transport</keyword>
<dbReference type="EMBL" id="KB446561">
    <property type="protein sequence ID" value="EME80391.1"/>
    <property type="molecule type" value="Genomic_DNA"/>
</dbReference>
<dbReference type="OrthoDB" id="10021397at2759"/>
<feature type="transmembrane region" description="Helical" evidence="7">
    <location>
        <begin position="316"/>
        <end position="336"/>
    </location>
</feature>
<feature type="transmembrane region" description="Helical" evidence="7">
    <location>
        <begin position="413"/>
        <end position="432"/>
    </location>
</feature>
<feature type="transmembrane region" description="Helical" evidence="7">
    <location>
        <begin position="521"/>
        <end position="542"/>
    </location>
</feature>
<feature type="transmembrane region" description="Helical" evidence="7">
    <location>
        <begin position="44"/>
        <end position="63"/>
    </location>
</feature>
<dbReference type="HOGENOM" id="CLU_000960_22_1_1"/>
<feature type="domain" description="Major facilitator superfamily (MFS) profile" evidence="8">
    <location>
        <begin position="50"/>
        <end position="508"/>
    </location>
</feature>
<feature type="transmembrane region" description="Helical" evidence="7">
    <location>
        <begin position="248"/>
        <end position="270"/>
    </location>
</feature>
<dbReference type="PANTHER" id="PTHR23501">
    <property type="entry name" value="MAJOR FACILITATOR SUPERFAMILY"/>
    <property type="match status" value="1"/>
</dbReference>
<comment type="similarity">
    <text evidence="2">Belongs to the major facilitator superfamily. TCR/Tet family.</text>
</comment>
<keyword evidence="4 7" id="KW-0812">Transmembrane</keyword>
<dbReference type="InterPro" id="IPR020846">
    <property type="entry name" value="MFS_dom"/>
</dbReference>
<comment type="subcellular location">
    <subcellularLocation>
        <location evidence="1">Membrane</location>
        <topology evidence="1">Multi-pass membrane protein</topology>
    </subcellularLocation>
</comment>
<dbReference type="PROSITE" id="PS50850">
    <property type="entry name" value="MFS"/>
    <property type="match status" value="1"/>
</dbReference>
<dbReference type="InterPro" id="IPR036259">
    <property type="entry name" value="MFS_trans_sf"/>
</dbReference>
<dbReference type="GO" id="GO:0005886">
    <property type="term" value="C:plasma membrane"/>
    <property type="evidence" value="ECO:0007669"/>
    <property type="project" value="TreeGrafter"/>
</dbReference>
<accession>M3A6Z6</accession>
<evidence type="ECO:0000256" key="4">
    <source>
        <dbReference type="ARBA" id="ARBA00022692"/>
    </source>
</evidence>
<dbReference type="RefSeq" id="XP_007929341.1">
    <property type="nucleotide sequence ID" value="XM_007931150.1"/>
</dbReference>
<feature type="transmembrane region" description="Helical" evidence="7">
    <location>
        <begin position="173"/>
        <end position="192"/>
    </location>
</feature>
<dbReference type="SUPFAM" id="SSF103473">
    <property type="entry name" value="MFS general substrate transporter"/>
    <property type="match status" value="1"/>
</dbReference>
<evidence type="ECO:0000313" key="9">
    <source>
        <dbReference type="EMBL" id="EME80391.1"/>
    </source>
</evidence>
<feature type="transmembrane region" description="Helical" evidence="7">
    <location>
        <begin position="381"/>
        <end position="401"/>
    </location>
</feature>
<reference evidence="9 10" key="1">
    <citation type="journal article" date="2012" name="PLoS Pathog.">
        <title>Diverse lifestyles and strategies of plant pathogenesis encoded in the genomes of eighteen Dothideomycetes fungi.</title>
        <authorList>
            <person name="Ohm R.A."/>
            <person name="Feau N."/>
            <person name="Henrissat B."/>
            <person name="Schoch C.L."/>
            <person name="Horwitz B.A."/>
            <person name="Barry K.W."/>
            <person name="Condon B.J."/>
            <person name="Copeland A.C."/>
            <person name="Dhillon B."/>
            <person name="Glaser F."/>
            <person name="Hesse C.N."/>
            <person name="Kosti I."/>
            <person name="LaButti K."/>
            <person name="Lindquist E.A."/>
            <person name="Lucas S."/>
            <person name="Salamov A.A."/>
            <person name="Bradshaw R.E."/>
            <person name="Ciuffetti L."/>
            <person name="Hamelin R.C."/>
            <person name="Kema G.H.J."/>
            <person name="Lawrence C."/>
            <person name="Scott J.A."/>
            <person name="Spatafora J.W."/>
            <person name="Turgeon B.G."/>
            <person name="de Wit P.J.G.M."/>
            <person name="Zhong S."/>
            <person name="Goodwin S.B."/>
            <person name="Grigoriev I.V."/>
        </authorList>
    </citation>
    <scope>NUCLEOTIDE SEQUENCE [LARGE SCALE GENOMIC DNA]</scope>
    <source>
        <strain evidence="9 10">CIRAD86</strain>
    </source>
</reference>
<feature type="transmembrane region" description="Helical" evidence="7">
    <location>
        <begin position="444"/>
        <end position="468"/>
    </location>
</feature>